<dbReference type="Proteomes" id="UP001623592">
    <property type="component" value="Unassembled WGS sequence"/>
</dbReference>
<evidence type="ECO:0000259" key="1">
    <source>
        <dbReference type="Pfam" id="PF17989"/>
    </source>
</evidence>
<proteinExistence type="predicted"/>
<feature type="domain" description="Actin-like protein N-terminal" evidence="1">
    <location>
        <begin position="10"/>
        <end position="163"/>
    </location>
</feature>
<dbReference type="EMBL" id="JBJIAA010000009">
    <property type="protein sequence ID" value="MFL0251145.1"/>
    <property type="molecule type" value="Genomic_DNA"/>
</dbReference>
<reference evidence="2 3" key="1">
    <citation type="submission" date="2024-11" db="EMBL/GenBank/DDBJ databases">
        <authorList>
            <person name="Heng Y.C."/>
            <person name="Lim A.C.H."/>
            <person name="Lee J.K.Y."/>
            <person name="Kittelmann S."/>
        </authorList>
    </citation>
    <scope>NUCLEOTIDE SEQUENCE [LARGE SCALE GENOMIC DNA]</scope>
    <source>
        <strain evidence="2 3">WILCCON 0114</strain>
    </source>
</reference>
<dbReference type="InterPro" id="IPR040607">
    <property type="entry name" value="ALP_N"/>
</dbReference>
<evidence type="ECO:0000313" key="3">
    <source>
        <dbReference type="Proteomes" id="UP001623592"/>
    </source>
</evidence>
<dbReference type="CDD" id="cd24026">
    <property type="entry name" value="ASKHA_NBD_ParM_Alp12-like"/>
    <property type="match status" value="1"/>
</dbReference>
<gene>
    <name evidence="2" type="ORF">ACJDT4_11980</name>
</gene>
<accession>A0ABW8TGL4</accession>
<dbReference type="InterPro" id="IPR043129">
    <property type="entry name" value="ATPase_NBD"/>
</dbReference>
<organism evidence="2 3">
    <name type="scientific">Clostridium neuense</name>
    <dbReference type="NCBI Taxonomy" id="1728934"/>
    <lineage>
        <taxon>Bacteria</taxon>
        <taxon>Bacillati</taxon>
        <taxon>Bacillota</taxon>
        <taxon>Clostridia</taxon>
        <taxon>Eubacteriales</taxon>
        <taxon>Clostridiaceae</taxon>
        <taxon>Clostridium</taxon>
    </lineage>
</organism>
<comment type="caution">
    <text evidence="2">The sequence shown here is derived from an EMBL/GenBank/DDBJ whole genome shotgun (WGS) entry which is preliminary data.</text>
</comment>
<dbReference type="Pfam" id="PF17989">
    <property type="entry name" value="ALP_N"/>
    <property type="match status" value="1"/>
</dbReference>
<dbReference type="SUPFAM" id="SSF53067">
    <property type="entry name" value="Actin-like ATPase domain"/>
    <property type="match status" value="2"/>
</dbReference>
<evidence type="ECO:0000313" key="2">
    <source>
        <dbReference type="EMBL" id="MFL0251145.1"/>
    </source>
</evidence>
<keyword evidence="3" id="KW-1185">Reference proteome</keyword>
<name>A0ABW8TGL4_9CLOT</name>
<protein>
    <recommendedName>
        <fullName evidence="1">Actin-like protein N-terminal domain-containing protein</fullName>
    </recommendedName>
</protein>
<dbReference type="RefSeq" id="WP_406787801.1">
    <property type="nucleotide sequence ID" value="NZ_JBJIAA010000009.1"/>
</dbReference>
<sequence length="329" mass="37040">MMKEILTNIAIDSGKSSTKGIIKIGEKIEKVIFRTKIQEIDDLGVDITKNTYIIEFKGKSYLIGDMVSETSCDFQITKTTIQHKLSIYNTICQFIDKTNALMHGLPNINLAINAPLNVYKNNILKENYKKFIQNNGETVSIKINGTAYAFKINSLLILPEATGPLYIRTDDFRTKKATIVDIGSLNVNFCTFNRLVPELDTMNVANLGINVLRSKIAETLTSIYGVLITDADVEEVFKNNGDLYMCGIKKVESKEIIEKLINKHVTEIFNYARSRGLTFNNTKLVFIGGGSLLLKQYILNQYPLAIIEQDSQFSNCLSFLNILEIKYGN</sequence>
<dbReference type="Gene3D" id="3.30.420.40">
    <property type="match status" value="2"/>
</dbReference>